<evidence type="ECO:0000313" key="1">
    <source>
        <dbReference type="EMBL" id="BAV33747.1"/>
    </source>
</evidence>
<gene>
    <name evidence="1" type="ORF">SCL_1436</name>
</gene>
<dbReference type="KEGG" id="slim:SCL_1436"/>
<dbReference type="InParanoid" id="A0A1B4XG54"/>
<dbReference type="Proteomes" id="UP000243180">
    <property type="component" value="Chromosome"/>
</dbReference>
<reference evidence="1 2" key="1">
    <citation type="submission" date="2015-05" db="EMBL/GenBank/DDBJ databases">
        <title>Complete genome sequence of a sulfur-oxidizing gammaproteobacterium strain HA5.</title>
        <authorList>
            <person name="Miura A."/>
            <person name="Kojima H."/>
            <person name="Fukui M."/>
        </authorList>
    </citation>
    <scope>NUCLEOTIDE SEQUENCE [LARGE SCALE GENOMIC DNA]</scope>
    <source>
        <strain evidence="1 2">HA5</strain>
    </source>
</reference>
<keyword evidence="2" id="KW-1185">Reference proteome</keyword>
<sequence length="83" mass="9550">MGARQREDKVSAQKTIQAEKLAMRRSKEELTQEFVHEALAADAAIEKGAAIYRAEDVHLWLKRLAQNRRPARPKSWRNQPGQL</sequence>
<evidence type="ECO:0000313" key="2">
    <source>
        <dbReference type="Proteomes" id="UP000243180"/>
    </source>
</evidence>
<dbReference type="EMBL" id="AP014879">
    <property type="protein sequence ID" value="BAV33747.1"/>
    <property type="molecule type" value="Genomic_DNA"/>
</dbReference>
<organism evidence="1 2">
    <name type="scientific">Sulfuricaulis limicola</name>
    <dbReference type="NCBI Taxonomy" id="1620215"/>
    <lineage>
        <taxon>Bacteria</taxon>
        <taxon>Pseudomonadati</taxon>
        <taxon>Pseudomonadota</taxon>
        <taxon>Gammaproteobacteria</taxon>
        <taxon>Acidiferrobacterales</taxon>
        <taxon>Acidiferrobacteraceae</taxon>
        <taxon>Sulfuricaulis</taxon>
    </lineage>
</organism>
<dbReference type="AlphaFoldDB" id="A0A1B4XG54"/>
<proteinExistence type="predicted"/>
<protein>
    <submittedName>
        <fullName evidence="1">Uncharacterized protein</fullName>
    </submittedName>
</protein>
<name>A0A1B4XG54_9GAMM</name>
<accession>A0A1B4XG54</accession>